<dbReference type="Proteomes" id="UP000241769">
    <property type="component" value="Unassembled WGS sequence"/>
</dbReference>
<comment type="caution">
    <text evidence="2">The sequence shown here is derived from an EMBL/GenBank/DDBJ whole genome shotgun (WGS) entry which is preliminary data.</text>
</comment>
<evidence type="ECO:0000256" key="1">
    <source>
        <dbReference type="ARBA" id="ARBA00011047"/>
    </source>
</evidence>
<protein>
    <recommendedName>
        <fullName evidence="4">Cell division cycle protein 123</fullName>
    </recommendedName>
</protein>
<organism evidence="2 3">
    <name type="scientific">Planoprotostelium fungivorum</name>
    <dbReference type="NCBI Taxonomy" id="1890364"/>
    <lineage>
        <taxon>Eukaryota</taxon>
        <taxon>Amoebozoa</taxon>
        <taxon>Evosea</taxon>
        <taxon>Variosea</taxon>
        <taxon>Cavosteliida</taxon>
        <taxon>Cavosteliaceae</taxon>
        <taxon>Planoprotostelium</taxon>
    </lineage>
</organism>
<dbReference type="SUPFAM" id="SSF56059">
    <property type="entry name" value="Glutathione synthetase ATP-binding domain-like"/>
    <property type="match status" value="1"/>
</dbReference>
<dbReference type="PANTHER" id="PTHR15323">
    <property type="entry name" value="D123 PROTEIN"/>
    <property type="match status" value="1"/>
</dbReference>
<dbReference type="EMBL" id="MDYQ01000028">
    <property type="protein sequence ID" value="PRP86639.1"/>
    <property type="molecule type" value="Genomic_DNA"/>
</dbReference>
<accession>A0A2P6NRQ1</accession>
<evidence type="ECO:0000313" key="2">
    <source>
        <dbReference type="EMBL" id="PRP86639.1"/>
    </source>
</evidence>
<dbReference type="PANTHER" id="PTHR15323:SF6">
    <property type="entry name" value="CELL DIVISION CYCLE PROTEIN 123 HOMOLOG"/>
    <property type="match status" value="1"/>
</dbReference>
<dbReference type="Pfam" id="PF07065">
    <property type="entry name" value="D123"/>
    <property type="match status" value="1"/>
</dbReference>
<keyword evidence="3" id="KW-1185">Reference proteome</keyword>
<dbReference type="AlphaFoldDB" id="A0A2P6NRQ1"/>
<evidence type="ECO:0000313" key="3">
    <source>
        <dbReference type="Proteomes" id="UP000241769"/>
    </source>
</evidence>
<dbReference type="InterPro" id="IPR009772">
    <property type="entry name" value="CDC123"/>
</dbReference>
<reference evidence="2 3" key="1">
    <citation type="journal article" date="2018" name="Genome Biol. Evol.">
        <title>Multiple Roots of Fruiting Body Formation in Amoebozoa.</title>
        <authorList>
            <person name="Hillmann F."/>
            <person name="Forbes G."/>
            <person name="Novohradska S."/>
            <person name="Ferling I."/>
            <person name="Riege K."/>
            <person name="Groth M."/>
            <person name="Westermann M."/>
            <person name="Marz M."/>
            <person name="Spaller T."/>
            <person name="Winckler T."/>
            <person name="Schaap P."/>
            <person name="Glockner G."/>
        </authorList>
    </citation>
    <scope>NUCLEOTIDE SEQUENCE [LARGE SCALE GENOMIC DNA]</scope>
    <source>
        <strain evidence="2 3">Jena</strain>
    </source>
</reference>
<name>A0A2P6NRQ1_9EUKA</name>
<dbReference type="OrthoDB" id="10258212at2759"/>
<sequence>MTDPTDLECWYEALKAYTFPTTFLPLNELECQCIVDAYEDYKQGSTKITDDPQKIETLEVLKAKIDEEMKRVMIKEGDGAFVRLSTRSPKDAVLRDETKIKKLLDLEMKNLGVTSYEDVEHTMIAVIRAAIKCMRVTSGAEAVKYMCRSERSYHDLFARLLNYGQTEKFQMNVVVRQWVETQPEWEFRGFVSKGKMTALTQYFKSCYVRQLSQNKNEIAKKIVALQEEVHPLIGLDSYTIDFVVTPEKIWIIELNTFGPQASPSLFNWAEDNEVMNYGPFECRVLKGMPKRPKSMLAQPLRNLLGWTPEPEEEERSCVIS</sequence>
<evidence type="ECO:0008006" key="4">
    <source>
        <dbReference type="Google" id="ProtNLM"/>
    </source>
</evidence>
<dbReference type="InParanoid" id="A0A2P6NRQ1"/>
<gene>
    <name evidence="2" type="ORF">PROFUN_05118</name>
</gene>
<dbReference type="GO" id="GO:0005737">
    <property type="term" value="C:cytoplasm"/>
    <property type="evidence" value="ECO:0007669"/>
    <property type="project" value="TreeGrafter"/>
</dbReference>
<comment type="similarity">
    <text evidence="1">Belongs to the CDC123 family.</text>
</comment>
<dbReference type="STRING" id="1890364.A0A2P6NRQ1"/>
<proteinExistence type="inferred from homology"/>